<evidence type="ECO:0000256" key="4">
    <source>
        <dbReference type="ARBA" id="ARBA00049194"/>
    </source>
</evidence>
<dbReference type="AlphaFoldDB" id="A0A9W8RP50"/>
<dbReference type="GO" id="GO:0004029">
    <property type="term" value="F:aldehyde dehydrogenase (NAD+) activity"/>
    <property type="evidence" value="ECO:0007669"/>
    <property type="project" value="UniProtKB-EC"/>
</dbReference>
<dbReference type="InterPro" id="IPR015590">
    <property type="entry name" value="Aldehyde_DH_dom"/>
</dbReference>
<dbReference type="PANTHER" id="PTHR11699">
    <property type="entry name" value="ALDEHYDE DEHYDROGENASE-RELATED"/>
    <property type="match status" value="1"/>
</dbReference>
<dbReference type="OrthoDB" id="310895at2759"/>
<sequence>MSEKSPLGILQIGHLIKSAGFPPGVINLLNGGGETGSLLASHMKIRMISFTGSALTGRKIQEAALKSNLKKVALELGGKSPVLVFNDANMEKAVEFCTTLFLFNSAQVCAAGSRVYVQRDVATSFLESLKSRYAEMASSLGASTKDESTFMGPVADKLQFDRVMTFIKSGKKEANLAIGGHRIGDEGYFIAPTIFTDPQSHARILREEIFGPVLTVLTFDTEEEALQMANDTEYGLAGYIWTESLSRALRLSHELEAGSIGVNGAMWAIPLATFGGFKQSGNGLESGHQGIMEYLQVKTTAITIE</sequence>
<feature type="active site" evidence="5">
    <location>
        <position position="75"/>
    </location>
</feature>
<evidence type="ECO:0000256" key="5">
    <source>
        <dbReference type="PROSITE-ProRule" id="PRU10007"/>
    </source>
</evidence>
<dbReference type="InterPro" id="IPR016162">
    <property type="entry name" value="Ald_DH_N"/>
</dbReference>
<dbReference type="EC" id="1.2.1.3" evidence="3"/>
<proteinExistence type="inferred from homology"/>
<evidence type="ECO:0000259" key="7">
    <source>
        <dbReference type="Pfam" id="PF00171"/>
    </source>
</evidence>
<comment type="similarity">
    <text evidence="1 6">Belongs to the aldehyde dehydrogenase family.</text>
</comment>
<reference evidence="8" key="1">
    <citation type="submission" date="2022-09" db="EMBL/GenBank/DDBJ databases">
        <title>Fusarium specimens isolated from Avocado Roots.</title>
        <authorList>
            <person name="Stajich J."/>
            <person name="Roper C."/>
            <person name="Heimlech-Rivalta G."/>
        </authorList>
    </citation>
    <scope>NUCLEOTIDE SEQUENCE</scope>
    <source>
        <strain evidence="8">CF00136</strain>
    </source>
</reference>
<dbReference type="InterPro" id="IPR016163">
    <property type="entry name" value="Ald_DH_C"/>
</dbReference>
<dbReference type="SUPFAM" id="SSF53720">
    <property type="entry name" value="ALDH-like"/>
    <property type="match status" value="1"/>
</dbReference>
<dbReference type="Pfam" id="PF00171">
    <property type="entry name" value="Aldedh"/>
    <property type="match status" value="1"/>
</dbReference>
<accession>A0A9W8RP50</accession>
<dbReference type="InterPro" id="IPR016161">
    <property type="entry name" value="Ald_DH/histidinol_DH"/>
</dbReference>
<dbReference type="InterPro" id="IPR029510">
    <property type="entry name" value="Ald_DH_CS_GLU"/>
</dbReference>
<keyword evidence="9" id="KW-1185">Reference proteome</keyword>
<keyword evidence="2 6" id="KW-0560">Oxidoreductase</keyword>
<evidence type="ECO:0000313" key="9">
    <source>
        <dbReference type="Proteomes" id="UP001152049"/>
    </source>
</evidence>
<dbReference type="FunFam" id="3.40.309.10:FF:000012">
    <property type="entry name" value="Betaine aldehyde dehydrogenase"/>
    <property type="match status" value="1"/>
</dbReference>
<evidence type="ECO:0000256" key="2">
    <source>
        <dbReference type="ARBA" id="ARBA00023002"/>
    </source>
</evidence>
<dbReference type="Proteomes" id="UP001152049">
    <property type="component" value="Unassembled WGS sequence"/>
</dbReference>
<evidence type="ECO:0000256" key="6">
    <source>
        <dbReference type="RuleBase" id="RU003345"/>
    </source>
</evidence>
<evidence type="ECO:0000256" key="1">
    <source>
        <dbReference type="ARBA" id="ARBA00009986"/>
    </source>
</evidence>
<evidence type="ECO:0000256" key="3">
    <source>
        <dbReference type="ARBA" id="ARBA00024226"/>
    </source>
</evidence>
<organism evidence="8 9">
    <name type="scientific">Fusarium torreyae</name>
    <dbReference type="NCBI Taxonomy" id="1237075"/>
    <lineage>
        <taxon>Eukaryota</taxon>
        <taxon>Fungi</taxon>
        <taxon>Dikarya</taxon>
        <taxon>Ascomycota</taxon>
        <taxon>Pezizomycotina</taxon>
        <taxon>Sordariomycetes</taxon>
        <taxon>Hypocreomycetidae</taxon>
        <taxon>Hypocreales</taxon>
        <taxon>Nectriaceae</taxon>
        <taxon>Fusarium</taxon>
    </lineage>
</organism>
<dbReference type="EMBL" id="JAOQAZ010000034">
    <property type="protein sequence ID" value="KAJ4249079.1"/>
    <property type="molecule type" value="Genomic_DNA"/>
</dbReference>
<evidence type="ECO:0000313" key="8">
    <source>
        <dbReference type="EMBL" id="KAJ4249079.1"/>
    </source>
</evidence>
<dbReference type="PROSITE" id="PS00687">
    <property type="entry name" value="ALDEHYDE_DEHYDR_GLU"/>
    <property type="match status" value="1"/>
</dbReference>
<comment type="catalytic activity">
    <reaction evidence="4">
        <text>an aldehyde + NAD(+) + H2O = a carboxylate + NADH + 2 H(+)</text>
        <dbReference type="Rhea" id="RHEA:16185"/>
        <dbReference type="ChEBI" id="CHEBI:15377"/>
        <dbReference type="ChEBI" id="CHEBI:15378"/>
        <dbReference type="ChEBI" id="CHEBI:17478"/>
        <dbReference type="ChEBI" id="CHEBI:29067"/>
        <dbReference type="ChEBI" id="CHEBI:57540"/>
        <dbReference type="ChEBI" id="CHEBI:57945"/>
        <dbReference type="EC" id="1.2.1.3"/>
    </reaction>
</comment>
<name>A0A9W8RP50_9HYPO</name>
<dbReference type="Gene3D" id="3.40.309.10">
    <property type="entry name" value="Aldehyde Dehydrogenase, Chain A, domain 2"/>
    <property type="match status" value="1"/>
</dbReference>
<protein>
    <recommendedName>
        <fullName evidence="3">aldehyde dehydrogenase (NAD(+))</fullName>
        <ecNumber evidence="3">1.2.1.3</ecNumber>
    </recommendedName>
</protein>
<feature type="domain" description="Aldehyde dehydrogenase" evidence="7">
    <location>
        <begin position="2"/>
        <end position="299"/>
    </location>
</feature>
<comment type="caution">
    <text evidence="8">The sequence shown here is derived from an EMBL/GenBank/DDBJ whole genome shotgun (WGS) entry which is preliminary data.</text>
</comment>
<gene>
    <name evidence="8" type="ORF">NW762_012411</name>
</gene>
<dbReference type="Gene3D" id="3.40.605.10">
    <property type="entry name" value="Aldehyde Dehydrogenase, Chain A, domain 1"/>
    <property type="match status" value="1"/>
</dbReference>